<name>A0A0A9GCJ2_ARUDO</name>
<evidence type="ECO:0000313" key="1">
    <source>
        <dbReference type="EMBL" id="JAE21129.1"/>
    </source>
</evidence>
<sequence>MSFIFSSPLISNPLPIQAKPDKVSILQSIVPDELSEQLTSSEVSGEE</sequence>
<dbReference type="EMBL" id="GBRH01176767">
    <property type="protein sequence ID" value="JAE21129.1"/>
    <property type="molecule type" value="Transcribed_RNA"/>
</dbReference>
<protein>
    <submittedName>
        <fullName evidence="1">Uncharacterized protein</fullName>
    </submittedName>
</protein>
<dbReference type="AlphaFoldDB" id="A0A0A9GCJ2"/>
<accession>A0A0A9GCJ2</accession>
<organism evidence="1">
    <name type="scientific">Arundo donax</name>
    <name type="common">Giant reed</name>
    <name type="synonym">Donax arundinaceus</name>
    <dbReference type="NCBI Taxonomy" id="35708"/>
    <lineage>
        <taxon>Eukaryota</taxon>
        <taxon>Viridiplantae</taxon>
        <taxon>Streptophyta</taxon>
        <taxon>Embryophyta</taxon>
        <taxon>Tracheophyta</taxon>
        <taxon>Spermatophyta</taxon>
        <taxon>Magnoliopsida</taxon>
        <taxon>Liliopsida</taxon>
        <taxon>Poales</taxon>
        <taxon>Poaceae</taxon>
        <taxon>PACMAD clade</taxon>
        <taxon>Arundinoideae</taxon>
        <taxon>Arundineae</taxon>
        <taxon>Arundo</taxon>
    </lineage>
</organism>
<proteinExistence type="predicted"/>
<reference evidence="1" key="2">
    <citation type="journal article" date="2015" name="Data Brief">
        <title>Shoot transcriptome of the giant reed, Arundo donax.</title>
        <authorList>
            <person name="Barrero R.A."/>
            <person name="Guerrero F.D."/>
            <person name="Moolhuijzen P."/>
            <person name="Goolsby J.A."/>
            <person name="Tidwell J."/>
            <person name="Bellgard S.E."/>
            <person name="Bellgard M.I."/>
        </authorList>
    </citation>
    <scope>NUCLEOTIDE SEQUENCE</scope>
    <source>
        <tissue evidence="1">Shoot tissue taken approximately 20 cm above the soil surface</tissue>
    </source>
</reference>
<reference evidence="1" key="1">
    <citation type="submission" date="2014-09" db="EMBL/GenBank/DDBJ databases">
        <authorList>
            <person name="Magalhaes I.L.F."/>
            <person name="Oliveira U."/>
            <person name="Santos F.R."/>
            <person name="Vidigal T.H.D.A."/>
            <person name="Brescovit A.D."/>
            <person name="Santos A.J."/>
        </authorList>
    </citation>
    <scope>NUCLEOTIDE SEQUENCE</scope>
    <source>
        <tissue evidence="1">Shoot tissue taken approximately 20 cm above the soil surface</tissue>
    </source>
</reference>